<evidence type="ECO:0000313" key="4">
    <source>
        <dbReference type="Proteomes" id="UP000678499"/>
    </source>
</evidence>
<dbReference type="EMBL" id="CAJPEX010000078">
    <property type="protein sequence ID" value="CAG0913110.1"/>
    <property type="molecule type" value="Genomic_DNA"/>
</dbReference>
<feature type="region of interest" description="Disordered" evidence="1">
    <location>
        <begin position="251"/>
        <end position="289"/>
    </location>
</feature>
<evidence type="ECO:0000259" key="2">
    <source>
        <dbReference type="Pfam" id="PF21459"/>
    </source>
</evidence>
<keyword evidence="4" id="KW-1185">Reference proteome</keyword>
<dbReference type="Proteomes" id="UP000678499">
    <property type="component" value="Unassembled WGS sequence"/>
</dbReference>
<feature type="compositionally biased region" description="Polar residues" evidence="1">
    <location>
        <begin position="105"/>
        <end position="116"/>
    </location>
</feature>
<dbReference type="OrthoDB" id="1903104at2759"/>
<dbReference type="InterPro" id="IPR048664">
    <property type="entry name" value="INI1_DNA-bd"/>
</dbReference>
<feature type="domain" description="SWI/SNF Subunit INI1 DNA binding" evidence="2">
    <location>
        <begin position="319"/>
        <end position="387"/>
    </location>
</feature>
<feature type="region of interest" description="Disordered" evidence="1">
    <location>
        <begin position="535"/>
        <end position="561"/>
    </location>
</feature>
<name>A0A7R9BD20_9CRUS</name>
<feature type="compositionally biased region" description="Low complexity" evidence="1">
    <location>
        <begin position="544"/>
        <end position="561"/>
    </location>
</feature>
<proteinExistence type="predicted"/>
<sequence>MESLLAYESSSNSSDAIEEVKSTKPEEEKLEKPEKPVSEAESEPLKSELPKSDQEPVEPEEKSKDPQQFTCMQTDVAEESSANDDVEEIGLDESTASSALDEPSESSISVEQTISSPPAIHGEDSVNLKFENPSVEPNEASSAEDGVFCPPSADTEITRRKRTKTVKLRESEDFTDPLLVAMDYEESTEVSKPKRGRPRLAGSQPKTKPEKAPKTPKKLFKKVLTVKLEPLAPDHPKFFPIDEETRNSFTNAKENNVNSSPVTPSASNTRPAASIDETSQESSGSVSTKKKIRYEVYDPELDQAVTADLIFEYQWPAHERNADYFMLQEQVANYLGIKSFKRKYPKMTRRPLEREEKALLRDRGVVSGTTFDLGVTVLRSEEVLDAMAQDFPDKFEELRIAMQEKRQKRAQEQRLASATPAKANQGGGAEKTNPAKLITDPRMRLIHETAEFNARFNRERLEERPCAFDMQSSNVVYPMNKILRLSPELSKVGNYPVALMPSQYTDYYQTYKPDALKYLPLNTVMYGPVNPYADAEIEDDNKVSSSDSSSGSDSEDSNASS</sequence>
<feature type="compositionally biased region" description="Acidic residues" evidence="1">
    <location>
        <begin position="76"/>
        <end position="91"/>
    </location>
</feature>
<dbReference type="EMBL" id="OA882115">
    <property type="protein sequence ID" value="CAD7272958.1"/>
    <property type="molecule type" value="Genomic_DNA"/>
</dbReference>
<feature type="compositionally biased region" description="Polar residues" evidence="1">
    <location>
        <begin position="251"/>
        <end position="287"/>
    </location>
</feature>
<dbReference type="AlphaFoldDB" id="A0A7R9BD20"/>
<protein>
    <recommendedName>
        <fullName evidence="2">SWI/SNF Subunit INI1 DNA binding domain-containing protein</fullName>
    </recommendedName>
</protein>
<feature type="compositionally biased region" description="Basic and acidic residues" evidence="1">
    <location>
        <begin position="18"/>
        <end position="65"/>
    </location>
</feature>
<organism evidence="3">
    <name type="scientific">Notodromas monacha</name>
    <dbReference type="NCBI Taxonomy" id="399045"/>
    <lineage>
        <taxon>Eukaryota</taxon>
        <taxon>Metazoa</taxon>
        <taxon>Ecdysozoa</taxon>
        <taxon>Arthropoda</taxon>
        <taxon>Crustacea</taxon>
        <taxon>Oligostraca</taxon>
        <taxon>Ostracoda</taxon>
        <taxon>Podocopa</taxon>
        <taxon>Podocopida</taxon>
        <taxon>Cypridocopina</taxon>
        <taxon>Cypridoidea</taxon>
        <taxon>Cyprididae</taxon>
        <taxon>Notodromas</taxon>
    </lineage>
</organism>
<dbReference type="Pfam" id="PF21459">
    <property type="entry name" value="INI1_DNA-bd"/>
    <property type="match status" value="1"/>
</dbReference>
<accession>A0A7R9BD20</accession>
<feature type="region of interest" description="Disordered" evidence="1">
    <location>
        <begin position="183"/>
        <end position="219"/>
    </location>
</feature>
<evidence type="ECO:0000256" key="1">
    <source>
        <dbReference type="SAM" id="MobiDB-lite"/>
    </source>
</evidence>
<feature type="region of interest" description="Disordered" evidence="1">
    <location>
        <begin position="1"/>
        <end position="162"/>
    </location>
</feature>
<evidence type="ECO:0000313" key="3">
    <source>
        <dbReference type="EMBL" id="CAD7272958.1"/>
    </source>
</evidence>
<reference evidence="3" key="1">
    <citation type="submission" date="2020-11" db="EMBL/GenBank/DDBJ databases">
        <authorList>
            <person name="Tran Van P."/>
        </authorList>
    </citation>
    <scope>NUCLEOTIDE SEQUENCE</scope>
</reference>
<feature type="region of interest" description="Disordered" evidence="1">
    <location>
        <begin position="406"/>
        <end position="435"/>
    </location>
</feature>
<dbReference type="CDD" id="cd21085">
    <property type="entry name" value="WH_NTD_PHF10"/>
    <property type="match status" value="1"/>
</dbReference>
<gene>
    <name evidence="3" type="ORF">NMOB1V02_LOCUS869</name>
</gene>